<dbReference type="GeneID" id="66079536"/>
<dbReference type="PANTHER" id="PTHR35585:SF1">
    <property type="entry name" value="HHE DOMAIN PROTEIN (AFU_ORTHOLOGUE AFUA_4G00730)"/>
    <property type="match status" value="1"/>
</dbReference>
<evidence type="ECO:0000313" key="4">
    <source>
        <dbReference type="Proteomes" id="UP001049176"/>
    </source>
</evidence>
<dbReference type="KEGG" id="more:E1B28_010460"/>
<sequence>MSLTATLLTRRTPIVARATTSHLRARLSYPPTPTFPLRTMASQTTGMLNIASEIKLDHDNVRDLFERFKAATTKDEKGIIANTLIREMAVHSDAEEVTLYNHFEKFGMGDTAHHNKEEHAEVKKLVYEADSASLDDPNYDQTMSKAVSNFLKHAEEEETSQLPLMTSKLTPDQSNDIAREFIKARGMVPSRPHPAAPQTGGVVQKAAGMQGKVHDKIIETMGRRKFKFTDVKYAHPAL</sequence>
<dbReference type="InterPro" id="IPR012312">
    <property type="entry name" value="Hemerythrin-like"/>
</dbReference>
<dbReference type="Gene3D" id="1.20.120.520">
    <property type="entry name" value="nmb1532 protein domain like"/>
    <property type="match status" value="1"/>
</dbReference>
<evidence type="ECO:0000313" key="3">
    <source>
        <dbReference type="EMBL" id="KAG7091423.1"/>
    </source>
</evidence>
<dbReference type="Proteomes" id="UP001049176">
    <property type="component" value="Chromosome 6"/>
</dbReference>
<feature type="region of interest" description="Disordered" evidence="1">
    <location>
        <begin position="188"/>
        <end position="208"/>
    </location>
</feature>
<dbReference type="Pfam" id="PF01814">
    <property type="entry name" value="Hemerythrin"/>
    <property type="match status" value="1"/>
</dbReference>
<feature type="domain" description="Hemerythrin-like" evidence="2">
    <location>
        <begin position="50"/>
        <end position="163"/>
    </location>
</feature>
<protein>
    <recommendedName>
        <fullName evidence="2">Hemerythrin-like domain-containing protein</fullName>
    </recommendedName>
</protein>
<comment type="caution">
    <text evidence="3">The sequence shown here is derived from an EMBL/GenBank/DDBJ whole genome shotgun (WGS) entry which is preliminary data.</text>
</comment>
<name>A0A9P7RYM5_9AGAR</name>
<dbReference type="OrthoDB" id="9983919at2759"/>
<gene>
    <name evidence="3" type="ORF">E1B28_010460</name>
</gene>
<dbReference type="EMBL" id="CM032186">
    <property type="protein sequence ID" value="KAG7091423.1"/>
    <property type="molecule type" value="Genomic_DNA"/>
</dbReference>
<dbReference type="AlphaFoldDB" id="A0A9P7RYM5"/>
<dbReference type="PANTHER" id="PTHR35585">
    <property type="entry name" value="HHE DOMAIN PROTEIN (AFU_ORTHOLOGUE AFUA_4G00730)"/>
    <property type="match status" value="1"/>
</dbReference>
<dbReference type="RefSeq" id="XP_043007893.1">
    <property type="nucleotide sequence ID" value="XM_043155425.1"/>
</dbReference>
<evidence type="ECO:0000256" key="1">
    <source>
        <dbReference type="SAM" id="MobiDB-lite"/>
    </source>
</evidence>
<organism evidence="3 4">
    <name type="scientific">Marasmius oreades</name>
    <name type="common">fairy-ring Marasmius</name>
    <dbReference type="NCBI Taxonomy" id="181124"/>
    <lineage>
        <taxon>Eukaryota</taxon>
        <taxon>Fungi</taxon>
        <taxon>Dikarya</taxon>
        <taxon>Basidiomycota</taxon>
        <taxon>Agaricomycotina</taxon>
        <taxon>Agaricomycetes</taxon>
        <taxon>Agaricomycetidae</taxon>
        <taxon>Agaricales</taxon>
        <taxon>Marasmiineae</taxon>
        <taxon>Marasmiaceae</taxon>
        <taxon>Marasmius</taxon>
    </lineage>
</organism>
<proteinExistence type="predicted"/>
<evidence type="ECO:0000259" key="2">
    <source>
        <dbReference type="Pfam" id="PF01814"/>
    </source>
</evidence>
<reference evidence="3" key="1">
    <citation type="journal article" date="2021" name="Genome Biol. Evol.">
        <title>The assembled and annotated genome of the fairy-ring fungus Marasmius oreades.</title>
        <authorList>
            <person name="Hiltunen M."/>
            <person name="Ament-Velasquez S.L."/>
            <person name="Johannesson H."/>
        </authorList>
    </citation>
    <scope>NUCLEOTIDE SEQUENCE</scope>
    <source>
        <strain evidence="3">03SP1</strain>
    </source>
</reference>
<accession>A0A9P7RYM5</accession>
<keyword evidence="4" id="KW-1185">Reference proteome</keyword>